<evidence type="ECO:0000259" key="1">
    <source>
        <dbReference type="PROSITE" id="PS00715"/>
    </source>
</evidence>
<sequence>MTYSRVHNFKGEDMEDLISNGTIGLFKAIKSYRPNKGTKLATFAARCIENEILMFPLVIPRRMWENFAVTESI</sequence>
<organism evidence="2 3">
    <name type="scientific">Paenibacillus riograndensis</name>
    <dbReference type="NCBI Taxonomy" id="483937"/>
    <lineage>
        <taxon>Bacteria</taxon>
        <taxon>Bacillati</taxon>
        <taxon>Bacillota</taxon>
        <taxon>Bacilli</taxon>
        <taxon>Bacillales</taxon>
        <taxon>Paenibacillaceae</taxon>
        <taxon>Paenibacillus</taxon>
        <taxon>Paenibacillus sonchi group</taxon>
    </lineage>
</organism>
<dbReference type="Gene3D" id="1.10.1740.10">
    <property type="match status" value="1"/>
</dbReference>
<dbReference type="EMBL" id="LIRB01000069">
    <property type="protein sequence ID" value="KWX81237.1"/>
    <property type="molecule type" value="Genomic_DNA"/>
</dbReference>
<dbReference type="Pfam" id="PF04542">
    <property type="entry name" value="Sigma70_r2"/>
    <property type="match status" value="1"/>
</dbReference>
<dbReference type="GO" id="GO:0006352">
    <property type="term" value="P:DNA-templated transcription initiation"/>
    <property type="evidence" value="ECO:0007669"/>
    <property type="project" value="InterPro"/>
</dbReference>
<evidence type="ECO:0000313" key="2">
    <source>
        <dbReference type="EMBL" id="KWX81237.1"/>
    </source>
</evidence>
<dbReference type="InterPro" id="IPR013325">
    <property type="entry name" value="RNA_pol_sigma_r2"/>
</dbReference>
<dbReference type="PANTHER" id="PTHR30376">
    <property type="entry name" value="SIGMA FACTOR RPOH HEAT SHOCK RELATED"/>
    <property type="match status" value="1"/>
</dbReference>
<name>A0A132UBZ1_9BACL</name>
<dbReference type="PATRIC" id="fig|483937.3.peg.6759"/>
<proteinExistence type="predicted"/>
<feature type="domain" description="RNA polymerase sigma-70" evidence="1">
    <location>
        <begin position="16"/>
        <end position="29"/>
    </location>
</feature>
<evidence type="ECO:0000313" key="3">
    <source>
        <dbReference type="Proteomes" id="UP000070475"/>
    </source>
</evidence>
<protein>
    <recommendedName>
        <fullName evidence="1">RNA polymerase sigma-70 domain-containing protein</fullName>
    </recommendedName>
</protein>
<accession>A0A132UBZ1</accession>
<dbReference type="AlphaFoldDB" id="A0A132UBZ1"/>
<dbReference type="PROSITE" id="PS00715">
    <property type="entry name" value="SIGMA70_1"/>
    <property type="match status" value="1"/>
</dbReference>
<dbReference type="GO" id="GO:0003700">
    <property type="term" value="F:DNA-binding transcription factor activity"/>
    <property type="evidence" value="ECO:0007669"/>
    <property type="project" value="InterPro"/>
</dbReference>
<dbReference type="InterPro" id="IPR000943">
    <property type="entry name" value="RNA_pol_sigma70"/>
</dbReference>
<comment type="caution">
    <text evidence="2">The sequence shown here is derived from an EMBL/GenBank/DDBJ whole genome shotgun (WGS) entry which is preliminary data.</text>
</comment>
<gene>
    <name evidence="2" type="ORF">AMQ84_00480</name>
</gene>
<dbReference type="SUPFAM" id="SSF88946">
    <property type="entry name" value="Sigma2 domain of RNA polymerase sigma factors"/>
    <property type="match status" value="1"/>
</dbReference>
<dbReference type="InterPro" id="IPR050813">
    <property type="entry name" value="Sigma-70_Factor"/>
</dbReference>
<keyword evidence="3" id="KW-1185">Reference proteome</keyword>
<dbReference type="Proteomes" id="UP000070475">
    <property type="component" value="Unassembled WGS sequence"/>
</dbReference>
<reference evidence="2 3" key="1">
    <citation type="submission" date="2015-08" db="EMBL/GenBank/DDBJ databases">
        <title>Genomes of Paenibacillus riograndensis.</title>
        <authorList>
            <person name="Sant'Anna F.H."/>
            <person name="Souza R."/>
            <person name="Ambrosini A."/>
            <person name="Bach E."/>
            <person name="Fernandes G."/>
            <person name="Balsanelli E."/>
            <person name="Baura V.A."/>
            <person name="Pedrosa F.O."/>
            <person name="Souza E.M."/>
            <person name="Passaglia L."/>
        </authorList>
    </citation>
    <scope>NUCLEOTIDE SEQUENCE [LARGE SCALE GENOMIC DNA]</scope>
    <source>
        <strain evidence="2 3">CAS34</strain>
    </source>
</reference>
<dbReference type="InterPro" id="IPR007627">
    <property type="entry name" value="RNA_pol_sigma70_r2"/>
</dbReference>
<dbReference type="PANTHER" id="PTHR30376:SF3">
    <property type="entry name" value="RNA POLYMERASE SIGMA FACTOR RPOH"/>
    <property type="match status" value="1"/>
</dbReference>